<evidence type="ECO:0000256" key="4">
    <source>
        <dbReference type="HAMAP-Rule" id="MF_02125"/>
    </source>
</evidence>
<comment type="caution">
    <text evidence="6">The sequence shown here is derived from an EMBL/GenBank/DDBJ whole genome shotgun (WGS) entry which is preliminary data.</text>
</comment>
<comment type="function">
    <text evidence="4">Methylates ribosomal protein uL3 on a specific glutamine residue.</text>
</comment>
<keyword evidence="7" id="KW-1185">Reference proteome</keyword>
<evidence type="ECO:0000313" key="6">
    <source>
        <dbReference type="EMBL" id="OBS10447.1"/>
    </source>
</evidence>
<dbReference type="GO" id="GO:0032259">
    <property type="term" value="P:methylation"/>
    <property type="evidence" value="ECO:0007669"/>
    <property type="project" value="UniProtKB-KW"/>
</dbReference>
<dbReference type="CDD" id="cd02440">
    <property type="entry name" value="AdoMet_MTases"/>
    <property type="match status" value="1"/>
</dbReference>
<dbReference type="EMBL" id="JQSG02000001">
    <property type="protein sequence ID" value="OBS10447.1"/>
    <property type="molecule type" value="Genomic_DNA"/>
</dbReference>
<dbReference type="InterPro" id="IPR017127">
    <property type="entry name" value="Ribosome_uL3_MTase"/>
</dbReference>
<evidence type="ECO:0000313" key="7">
    <source>
        <dbReference type="Proteomes" id="UP000029273"/>
    </source>
</evidence>
<keyword evidence="1 4" id="KW-0489">Methyltransferase</keyword>
<dbReference type="SUPFAM" id="SSF53335">
    <property type="entry name" value="S-adenosyl-L-methionine-dependent methyltransferases"/>
    <property type="match status" value="1"/>
</dbReference>
<dbReference type="InterPro" id="IPR007848">
    <property type="entry name" value="Small_mtfrase_dom"/>
</dbReference>
<dbReference type="PIRSF" id="PIRSF037167">
    <property type="entry name" value="Mtase_YfcB_prd"/>
    <property type="match status" value="1"/>
</dbReference>
<keyword evidence="3 4" id="KW-0949">S-adenosyl-L-methionine</keyword>
<comment type="similarity">
    <text evidence="4">Belongs to the protein N5-glutamine methyltransferase family. PrmB subfamily.</text>
</comment>
<dbReference type="GO" id="GO:0003676">
    <property type="term" value="F:nucleic acid binding"/>
    <property type="evidence" value="ECO:0007669"/>
    <property type="project" value="InterPro"/>
</dbReference>
<feature type="domain" description="Methyltransferase small" evidence="5">
    <location>
        <begin position="133"/>
        <end position="214"/>
    </location>
</feature>
<protein>
    <recommendedName>
        <fullName evidence="4">Ribosomal protein uL3 glutamine methyltransferase</fullName>
        <shortName evidence="4">uL3 MTase</shortName>
        <ecNumber evidence="4">2.1.1.298</ecNumber>
    </recommendedName>
    <alternativeName>
        <fullName evidence="4">N5-glutamine methyltransferase PrmB</fullName>
    </alternativeName>
</protein>
<dbReference type="NCBIfam" id="TIGR03533">
    <property type="entry name" value="L3_gln_methyl"/>
    <property type="match status" value="1"/>
</dbReference>
<dbReference type="Gene3D" id="1.10.8.10">
    <property type="entry name" value="DNA helicase RuvA subunit, C-terminal domain"/>
    <property type="match status" value="1"/>
</dbReference>
<keyword evidence="6" id="KW-0687">Ribonucleoprotein</keyword>
<keyword evidence="2 4" id="KW-0808">Transferase</keyword>
<dbReference type="EC" id="2.1.1.298" evidence="4"/>
<sequence>MKISEADMRDLRTLRDLMRWSASRFAEAGISCGHGMSNELDEAVYLVLHALHLPPDLDAAWFDARLTDDERRAALELLARRVDERRPAAYLTHEAWFCGLSFYVDERVLIPRSPIAELIESGFDPWIGGERVHRVLDVGTGSGCIGIACAYAFPDAEIDLVDVSSAALEVAAINIDRHDLHGRVHTVLSDGLSELGDSRYDIIVSNPPYVDAEDMAALTPEFRHEPVLGLAAGEDGLDVVMPMLSAAAAHLNPGGILVVEVGNSAAALARRLPGWPLTWLEFERGGGGVFLLTREQIEASAGPAA</sequence>
<dbReference type="STRING" id="160660.BJI67_09255"/>
<dbReference type="GO" id="GO:0005829">
    <property type="term" value="C:cytosol"/>
    <property type="evidence" value="ECO:0007669"/>
    <property type="project" value="TreeGrafter"/>
</dbReference>
<dbReference type="GO" id="GO:0036009">
    <property type="term" value="F:protein-glutamine N-methyltransferase activity"/>
    <property type="evidence" value="ECO:0007669"/>
    <property type="project" value="UniProtKB-UniRule"/>
</dbReference>
<evidence type="ECO:0000256" key="2">
    <source>
        <dbReference type="ARBA" id="ARBA00022679"/>
    </source>
</evidence>
<proteinExistence type="inferred from homology"/>
<dbReference type="AlphaFoldDB" id="A0A1A6C7B1"/>
<dbReference type="NCBIfam" id="TIGR00536">
    <property type="entry name" value="hemK_fam"/>
    <property type="match status" value="1"/>
</dbReference>
<dbReference type="Pfam" id="PF05175">
    <property type="entry name" value="MTS"/>
    <property type="match status" value="1"/>
</dbReference>
<dbReference type="GO" id="GO:0005840">
    <property type="term" value="C:ribosome"/>
    <property type="evidence" value="ECO:0007669"/>
    <property type="project" value="UniProtKB-KW"/>
</dbReference>
<reference evidence="6 7" key="1">
    <citation type="journal article" date="2014" name="Genome Announc.">
        <title>Draft Genome Sequence of the Iron-Oxidizing, Acidophilic, and Halotolerant 'Thiobacillus prosperus' Type Strain DSM 5130.</title>
        <authorList>
            <person name="Ossandon F.J."/>
            <person name="Cardenas J.P."/>
            <person name="Corbett M."/>
            <person name="Quatrini R."/>
            <person name="Holmes D.S."/>
            <person name="Watkin E."/>
        </authorList>
    </citation>
    <scope>NUCLEOTIDE SEQUENCE [LARGE SCALE GENOMIC DNA]</scope>
    <source>
        <strain evidence="6 7">DSM 5130</strain>
    </source>
</reference>
<dbReference type="InterPro" id="IPR004556">
    <property type="entry name" value="HemK-like"/>
</dbReference>
<gene>
    <name evidence="4" type="primary">prmB</name>
    <name evidence="6" type="ORF">Thpro_020163</name>
</gene>
<name>A0A1A6C7B1_9GAMM</name>
<evidence type="ECO:0000256" key="3">
    <source>
        <dbReference type="ARBA" id="ARBA00022691"/>
    </source>
</evidence>
<dbReference type="Gene3D" id="3.40.50.150">
    <property type="entry name" value="Vaccinia Virus protein VP39"/>
    <property type="match status" value="1"/>
</dbReference>
<dbReference type="PANTHER" id="PTHR47806:SF1">
    <property type="entry name" value="RIBOSOMAL PROTEIN UL3 GLUTAMINE METHYLTRANSFERASE"/>
    <property type="match status" value="1"/>
</dbReference>
<organism evidence="6 7">
    <name type="scientific">Acidihalobacter prosperus</name>
    <dbReference type="NCBI Taxonomy" id="160660"/>
    <lineage>
        <taxon>Bacteria</taxon>
        <taxon>Pseudomonadati</taxon>
        <taxon>Pseudomonadota</taxon>
        <taxon>Gammaproteobacteria</taxon>
        <taxon>Chromatiales</taxon>
        <taxon>Ectothiorhodospiraceae</taxon>
        <taxon>Acidihalobacter</taxon>
    </lineage>
</organism>
<evidence type="ECO:0000256" key="1">
    <source>
        <dbReference type="ARBA" id="ARBA00022603"/>
    </source>
</evidence>
<dbReference type="HAMAP" id="MF_02125">
    <property type="entry name" value="L3_methyltr_PrmB"/>
    <property type="match status" value="1"/>
</dbReference>
<keyword evidence="6" id="KW-0689">Ribosomal protein</keyword>
<evidence type="ECO:0000259" key="5">
    <source>
        <dbReference type="Pfam" id="PF05175"/>
    </source>
</evidence>
<dbReference type="PROSITE" id="PS00092">
    <property type="entry name" value="N6_MTASE"/>
    <property type="match status" value="1"/>
</dbReference>
<dbReference type="PANTHER" id="PTHR47806">
    <property type="entry name" value="50S RIBOSOMAL PROTEIN L3 GLUTAMINE METHYLTRANSFERASE"/>
    <property type="match status" value="1"/>
</dbReference>
<dbReference type="InterPro" id="IPR029063">
    <property type="entry name" value="SAM-dependent_MTases_sf"/>
</dbReference>
<accession>A0A1A6C7B1</accession>
<dbReference type="InterPro" id="IPR002052">
    <property type="entry name" value="DNA_methylase_N6_adenine_CS"/>
</dbReference>
<dbReference type="Proteomes" id="UP000029273">
    <property type="component" value="Unassembled WGS sequence"/>
</dbReference>
<comment type="catalytic activity">
    <reaction evidence="4">
        <text>L-glutaminyl-[ribosomal protein uL3] + S-adenosyl-L-methionine = N(5)-methyl-L-glutaminyl-[ribosomal protein uL3] + S-adenosyl-L-homocysteine + H(+)</text>
        <dbReference type="Rhea" id="RHEA:45020"/>
        <dbReference type="Rhea" id="RHEA-COMP:11063"/>
        <dbReference type="Rhea" id="RHEA-COMP:11064"/>
        <dbReference type="ChEBI" id="CHEBI:15378"/>
        <dbReference type="ChEBI" id="CHEBI:30011"/>
        <dbReference type="ChEBI" id="CHEBI:57856"/>
        <dbReference type="ChEBI" id="CHEBI:59789"/>
        <dbReference type="ChEBI" id="CHEBI:61891"/>
        <dbReference type="EC" id="2.1.1.298"/>
    </reaction>
</comment>